<evidence type="ECO:0000256" key="2">
    <source>
        <dbReference type="SAM" id="SignalP"/>
    </source>
</evidence>
<dbReference type="RefSeq" id="WP_080620969.1">
    <property type="nucleotide sequence ID" value="NZ_CAWMZI010000001.1"/>
</dbReference>
<evidence type="ECO:0000256" key="1">
    <source>
        <dbReference type="ARBA" id="ARBA00022729"/>
    </source>
</evidence>
<dbReference type="GO" id="GO:0015276">
    <property type="term" value="F:ligand-gated monoatomic ion channel activity"/>
    <property type="evidence" value="ECO:0007669"/>
    <property type="project" value="InterPro"/>
</dbReference>
<gene>
    <name evidence="5" type="ORF">A6J80_07095</name>
</gene>
<feature type="domain" description="Solute-binding protein family 3/N-terminal" evidence="3">
    <location>
        <begin position="26"/>
        <end position="250"/>
    </location>
</feature>
<dbReference type="STRING" id="147645.A6J80_07095"/>
<keyword evidence="1 2" id="KW-0732">Signal</keyword>
<feature type="chain" id="PRO_5013364502" evidence="2">
    <location>
        <begin position="24"/>
        <end position="250"/>
    </location>
</feature>
<protein>
    <submittedName>
        <fullName evidence="5">Amino acid ABC transporter substrate-binding protein</fullName>
    </submittedName>
</protein>
<dbReference type="Gene3D" id="3.40.190.10">
    <property type="entry name" value="Periplasmic binding protein-like II"/>
    <property type="match status" value="2"/>
</dbReference>
<name>A0A1V0GQP9_9RHOB</name>
<accession>A0A1V0GQP9</accession>
<dbReference type="eggNOG" id="COG0834">
    <property type="taxonomic scope" value="Bacteria"/>
</dbReference>
<keyword evidence="6" id="KW-1185">Reference proteome</keyword>
<evidence type="ECO:0000259" key="3">
    <source>
        <dbReference type="SMART" id="SM00062"/>
    </source>
</evidence>
<dbReference type="GO" id="GO:0016020">
    <property type="term" value="C:membrane"/>
    <property type="evidence" value="ECO:0007669"/>
    <property type="project" value="InterPro"/>
</dbReference>
<dbReference type="PANTHER" id="PTHR35936:SF17">
    <property type="entry name" value="ARGININE-BINDING EXTRACELLULAR PROTEIN ARTP"/>
    <property type="match status" value="1"/>
</dbReference>
<evidence type="ECO:0000313" key="6">
    <source>
        <dbReference type="Proteomes" id="UP000191257"/>
    </source>
</evidence>
<organism evidence="5 6">
    <name type="scientific">Paracoccus yeei</name>
    <dbReference type="NCBI Taxonomy" id="147645"/>
    <lineage>
        <taxon>Bacteria</taxon>
        <taxon>Pseudomonadati</taxon>
        <taxon>Pseudomonadota</taxon>
        <taxon>Alphaproteobacteria</taxon>
        <taxon>Rhodobacterales</taxon>
        <taxon>Paracoccaceae</taxon>
        <taxon>Paracoccus</taxon>
    </lineage>
</organism>
<reference evidence="5" key="1">
    <citation type="submission" date="2017-12" db="EMBL/GenBank/DDBJ databases">
        <title>FDA dAtabase for Regulatory Grade micrObial Sequences (FDA-ARGOS): Supporting development and validation of Infectious Disease Dx tests.</title>
        <authorList>
            <person name="Campos J."/>
            <person name="Goldberg B."/>
            <person name="Tallon L."/>
            <person name="Sadzewicz L."/>
            <person name="Sengamalay N."/>
            <person name="Ott S."/>
            <person name="Godinez A."/>
            <person name="Nagaraj S."/>
            <person name="Vyas G."/>
            <person name="Aluvathingal J."/>
            <person name="Nadendla S."/>
            <person name="Geyer C."/>
            <person name="Nandy P."/>
            <person name="Hobson J."/>
            <person name="Sichtig H."/>
        </authorList>
    </citation>
    <scope>NUCLEOTIDE SEQUENCE</scope>
    <source>
        <strain evidence="5">FDAARGOS_252</strain>
    </source>
</reference>
<dbReference type="Pfam" id="PF00497">
    <property type="entry name" value="SBP_bac_3"/>
    <property type="match status" value="1"/>
</dbReference>
<feature type="domain" description="Ionotropic glutamate receptor C-terminal" evidence="4">
    <location>
        <begin position="26"/>
        <end position="250"/>
    </location>
</feature>
<sequence length="250" mass="26677">MFRRTFMMAAALAAALGTGAVQAQDRLKVGTEANGLPFSFVDPAAGQPDGFMVDVIKAIARHEGLAITIEPMEFSALISSLTSGKVDMTSAAMYVTEERKKVIDFSEPVFAYGEGMVVQSDDGTAYTAFTELSGETVGAQLGTMYVAPLQNAGVFREVKVYDTVQNMMQDVAQGRIKAGYADAPIMAHFLAKGQFSNLKLVPSYQPVVPGEIAVAVPQGNADLLAKVNDGIAKIKASGELDDLVQKWNLR</sequence>
<dbReference type="InterPro" id="IPR001638">
    <property type="entry name" value="Solute-binding_3/MltF_N"/>
</dbReference>
<dbReference type="Proteomes" id="UP000191257">
    <property type="component" value="Chromosome"/>
</dbReference>
<dbReference type="AlphaFoldDB" id="A0A1V0GQP9"/>
<dbReference type="SMART" id="SM00079">
    <property type="entry name" value="PBPe"/>
    <property type="match status" value="1"/>
</dbReference>
<dbReference type="EMBL" id="CP020442">
    <property type="protein sequence ID" value="ARC36172.1"/>
    <property type="molecule type" value="Genomic_DNA"/>
</dbReference>
<dbReference type="KEGG" id="pye:A6J80_07095"/>
<dbReference type="CDD" id="cd13530">
    <property type="entry name" value="PBP2_peptides_like"/>
    <property type="match status" value="1"/>
</dbReference>
<feature type="signal peptide" evidence="2">
    <location>
        <begin position="1"/>
        <end position="23"/>
    </location>
</feature>
<dbReference type="PANTHER" id="PTHR35936">
    <property type="entry name" value="MEMBRANE-BOUND LYTIC MUREIN TRANSGLYCOSYLASE F"/>
    <property type="match status" value="1"/>
</dbReference>
<evidence type="ECO:0000313" key="5">
    <source>
        <dbReference type="EMBL" id="ARC36172.1"/>
    </source>
</evidence>
<dbReference type="InterPro" id="IPR001320">
    <property type="entry name" value="Iontro_rcpt_C"/>
</dbReference>
<evidence type="ECO:0000259" key="4">
    <source>
        <dbReference type="SMART" id="SM00079"/>
    </source>
</evidence>
<dbReference type="SMART" id="SM00062">
    <property type="entry name" value="PBPb"/>
    <property type="match status" value="1"/>
</dbReference>
<proteinExistence type="predicted"/>
<dbReference type="SUPFAM" id="SSF53850">
    <property type="entry name" value="Periplasmic binding protein-like II"/>
    <property type="match status" value="1"/>
</dbReference>